<protein>
    <submittedName>
        <fullName evidence="1">Uncharacterized protein</fullName>
    </submittedName>
</protein>
<name>A0A0A9EAG2_ARUDO</name>
<proteinExistence type="predicted"/>
<accession>A0A0A9EAG2</accession>
<dbReference type="AlphaFoldDB" id="A0A0A9EAG2"/>
<sequence length="49" mass="5658">MYKLLQLITKASMKGYNSNTCSKGVPFLQYWTVYIFLLGSKVTNFLCEN</sequence>
<organism evidence="1">
    <name type="scientific">Arundo donax</name>
    <name type="common">Giant reed</name>
    <name type="synonym">Donax arundinaceus</name>
    <dbReference type="NCBI Taxonomy" id="35708"/>
    <lineage>
        <taxon>Eukaryota</taxon>
        <taxon>Viridiplantae</taxon>
        <taxon>Streptophyta</taxon>
        <taxon>Embryophyta</taxon>
        <taxon>Tracheophyta</taxon>
        <taxon>Spermatophyta</taxon>
        <taxon>Magnoliopsida</taxon>
        <taxon>Liliopsida</taxon>
        <taxon>Poales</taxon>
        <taxon>Poaceae</taxon>
        <taxon>PACMAD clade</taxon>
        <taxon>Arundinoideae</taxon>
        <taxon>Arundineae</taxon>
        <taxon>Arundo</taxon>
    </lineage>
</organism>
<dbReference type="EMBL" id="GBRH01202990">
    <property type="protein sequence ID" value="JAD94905.1"/>
    <property type="molecule type" value="Transcribed_RNA"/>
</dbReference>
<reference evidence="1" key="1">
    <citation type="submission" date="2014-09" db="EMBL/GenBank/DDBJ databases">
        <authorList>
            <person name="Magalhaes I.L.F."/>
            <person name="Oliveira U."/>
            <person name="Santos F.R."/>
            <person name="Vidigal T.H.D.A."/>
            <person name="Brescovit A.D."/>
            <person name="Santos A.J."/>
        </authorList>
    </citation>
    <scope>NUCLEOTIDE SEQUENCE</scope>
    <source>
        <tissue evidence="1">Shoot tissue taken approximately 20 cm above the soil surface</tissue>
    </source>
</reference>
<reference evidence="1" key="2">
    <citation type="journal article" date="2015" name="Data Brief">
        <title>Shoot transcriptome of the giant reed, Arundo donax.</title>
        <authorList>
            <person name="Barrero R.A."/>
            <person name="Guerrero F.D."/>
            <person name="Moolhuijzen P."/>
            <person name="Goolsby J.A."/>
            <person name="Tidwell J."/>
            <person name="Bellgard S.E."/>
            <person name="Bellgard M.I."/>
        </authorList>
    </citation>
    <scope>NUCLEOTIDE SEQUENCE</scope>
    <source>
        <tissue evidence="1">Shoot tissue taken approximately 20 cm above the soil surface</tissue>
    </source>
</reference>
<evidence type="ECO:0000313" key="1">
    <source>
        <dbReference type="EMBL" id="JAD94905.1"/>
    </source>
</evidence>